<dbReference type="Proteomes" id="UP001159363">
    <property type="component" value="Chromosome 6"/>
</dbReference>
<accession>A0ABQ9H5W6</accession>
<proteinExistence type="predicted"/>
<name>A0ABQ9H5W6_9NEOP</name>
<protein>
    <submittedName>
        <fullName evidence="1">Uncharacterized protein</fullName>
    </submittedName>
</protein>
<reference evidence="1 2" key="1">
    <citation type="submission" date="2023-02" db="EMBL/GenBank/DDBJ databases">
        <title>LHISI_Scaffold_Assembly.</title>
        <authorList>
            <person name="Stuart O.P."/>
            <person name="Cleave R."/>
            <person name="Magrath M.J.L."/>
            <person name="Mikheyev A.S."/>
        </authorList>
    </citation>
    <scope>NUCLEOTIDE SEQUENCE [LARGE SCALE GENOMIC DNA]</scope>
    <source>
        <strain evidence="1">Daus_M_001</strain>
        <tissue evidence="1">Leg muscle</tissue>
    </source>
</reference>
<dbReference type="EMBL" id="JARBHB010000007">
    <property type="protein sequence ID" value="KAJ8879606.1"/>
    <property type="molecule type" value="Genomic_DNA"/>
</dbReference>
<sequence length="311" mass="36208">MAKDISTKGKNIHAHEMKPPCQEKCRLQCHTKYTHDQSMYKRANYFAYYLTVNDRRVRVCKTFFLNTLSVREMYACTAWDKLDELGLDSQSRKILPRNKKLLLMYLNMKTLFRWAPIDFSNVPARRQNVNNFTIFDKASENAYCYLWNEVSGNKGEIIEIALFVYEYIKSTKCKNFIFHSDNCCGQNKNKFLATMYLFAIQTFQNVESIKQKYFVLWDTRGMLQILCILVSKKKKKKKKTKSTLKSGPVYVPPQCTGIVQCSKNTGSPYHVKAINFTEFHDFKTLSAEIGSSFTVDDSGDVVTRNHIRVLQ</sequence>
<evidence type="ECO:0000313" key="1">
    <source>
        <dbReference type="EMBL" id="KAJ8879606.1"/>
    </source>
</evidence>
<organism evidence="1 2">
    <name type="scientific">Dryococelus australis</name>
    <dbReference type="NCBI Taxonomy" id="614101"/>
    <lineage>
        <taxon>Eukaryota</taxon>
        <taxon>Metazoa</taxon>
        <taxon>Ecdysozoa</taxon>
        <taxon>Arthropoda</taxon>
        <taxon>Hexapoda</taxon>
        <taxon>Insecta</taxon>
        <taxon>Pterygota</taxon>
        <taxon>Neoptera</taxon>
        <taxon>Polyneoptera</taxon>
        <taxon>Phasmatodea</taxon>
        <taxon>Verophasmatodea</taxon>
        <taxon>Anareolatae</taxon>
        <taxon>Phasmatidae</taxon>
        <taxon>Eurycanthinae</taxon>
        <taxon>Dryococelus</taxon>
    </lineage>
</organism>
<feature type="non-terminal residue" evidence="1">
    <location>
        <position position="311"/>
    </location>
</feature>
<comment type="caution">
    <text evidence="1">The sequence shown here is derived from an EMBL/GenBank/DDBJ whole genome shotgun (WGS) entry which is preliminary data.</text>
</comment>
<gene>
    <name evidence="1" type="ORF">PR048_020214</name>
</gene>
<dbReference type="PANTHER" id="PTHR10773">
    <property type="entry name" value="DNA-DIRECTED RNA POLYMERASES I, II, AND III SUBUNIT RPABC2"/>
    <property type="match status" value="1"/>
</dbReference>
<keyword evidence="2" id="KW-1185">Reference proteome</keyword>
<evidence type="ECO:0000313" key="2">
    <source>
        <dbReference type="Proteomes" id="UP001159363"/>
    </source>
</evidence>
<dbReference type="PANTHER" id="PTHR10773:SF19">
    <property type="match status" value="1"/>
</dbReference>